<dbReference type="Pfam" id="PF09781">
    <property type="entry name" value="NDUF_B5"/>
    <property type="match status" value="1"/>
</dbReference>
<dbReference type="GeneTree" id="ENSGT00950000185180"/>
<reference evidence="1" key="3">
    <citation type="submission" date="2025-09" db="UniProtKB">
        <authorList>
            <consortium name="Ensembl"/>
        </authorList>
    </citation>
    <scope>IDENTIFICATION</scope>
</reference>
<reference evidence="1 2" key="1">
    <citation type="submission" date="2016-04" db="EMBL/GenBank/DDBJ databases">
        <title>Polished mammalian reference genomes with single-molecule sequencing and chromosome conformation capture applied to the Capra hircus genome.</title>
        <authorList>
            <person name="Bickhart D.M."/>
            <person name="Koren S."/>
            <person name="Rosen B."/>
            <person name="Hastie A."/>
            <person name="Liachko I."/>
            <person name="Sullivan S.T."/>
            <person name="Burton J."/>
            <person name="Sayre B.L."/>
            <person name="Huson H.J."/>
            <person name="Lee J."/>
            <person name="Lam E."/>
            <person name="Kelley C.M."/>
            <person name="Hutchison J.L."/>
            <person name="Zhou Y."/>
            <person name="Sun J."/>
            <person name="Crisa A."/>
            <person name="Schwartz J.C."/>
            <person name="Hammond J.A."/>
            <person name="Schroeder S.G."/>
            <person name="Liu G.E."/>
            <person name="Dunham M."/>
            <person name="Shendure J."/>
            <person name="Sonstegard T.S."/>
            <person name="Phillippy A.M."/>
            <person name="Van Tassell C.P."/>
            <person name="Smith T.P."/>
        </authorList>
    </citation>
    <scope>NUCLEOTIDE SEQUENCE [LARGE SCALE GENOMIC DNA]</scope>
</reference>
<dbReference type="STRING" id="9925.ENSCHIP00000007789"/>
<dbReference type="InterPro" id="IPR019173">
    <property type="entry name" value="NADH_UbQ_OxRdtase_B5_su"/>
</dbReference>
<evidence type="ECO:0000313" key="1">
    <source>
        <dbReference type="Ensembl" id="ENSCHIP00000007789.1"/>
    </source>
</evidence>
<organism evidence="1 2">
    <name type="scientific">Capra hircus</name>
    <name type="common">Goat</name>
    <dbReference type="NCBI Taxonomy" id="9925"/>
    <lineage>
        <taxon>Eukaryota</taxon>
        <taxon>Metazoa</taxon>
        <taxon>Chordata</taxon>
        <taxon>Craniata</taxon>
        <taxon>Vertebrata</taxon>
        <taxon>Euteleostomi</taxon>
        <taxon>Mammalia</taxon>
        <taxon>Eutheria</taxon>
        <taxon>Laurasiatheria</taxon>
        <taxon>Artiodactyla</taxon>
        <taxon>Ruminantia</taxon>
        <taxon>Pecora</taxon>
        <taxon>Bovidae</taxon>
        <taxon>Caprinae</taxon>
        <taxon>Capra</taxon>
    </lineage>
</organism>
<dbReference type="AlphaFoldDB" id="A0A452E6X1"/>
<name>A0A452E6X1_CAPHI</name>
<accession>A0A452E6X1</accession>
<protein>
    <submittedName>
        <fullName evidence="1">Uncharacterized protein</fullName>
    </submittedName>
</protein>
<dbReference type="EMBL" id="LWLT01000002">
    <property type="status" value="NOT_ANNOTATED_CDS"/>
    <property type="molecule type" value="Genomic_DNA"/>
</dbReference>
<proteinExistence type="predicted"/>
<dbReference type="Proteomes" id="UP000291000">
    <property type="component" value="Chromosome 2"/>
</dbReference>
<evidence type="ECO:0000313" key="2">
    <source>
        <dbReference type="Proteomes" id="UP000291000"/>
    </source>
</evidence>
<keyword evidence="2" id="KW-1185">Reference proteome</keyword>
<reference evidence="1" key="2">
    <citation type="submission" date="2025-08" db="UniProtKB">
        <authorList>
            <consortium name="Ensembl"/>
        </authorList>
    </citation>
    <scope>IDENTIFICATION</scope>
</reference>
<dbReference type="Ensembl" id="ENSCHIT00000015539.1">
    <property type="protein sequence ID" value="ENSCHIP00000007789.1"/>
    <property type="gene ID" value="ENSCHIG00000011187.1"/>
</dbReference>
<sequence>ITVIQIEAEKAELWLKELMCTRGKGPWYQYPAIDKAFIDHSPQAAPDN</sequence>
<dbReference type="Bgee" id="ENSCHIG00000011187">
    <property type="expression patterns" value="Expressed in metanephros cortex"/>
</dbReference>